<evidence type="ECO:0000256" key="1">
    <source>
        <dbReference type="SAM" id="Phobius"/>
    </source>
</evidence>
<dbReference type="GO" id="GO:0006508">
    <property type="term" value="P:proteolysis"/>
    <property type="evidence" value="ECO:0007669"/>
    <property type="project" value="InterPro"/>
</dbReference>
<reference evidence="3 4" key="1">
    <citation type="submission" date="2012-05" db="EMBL/GenBank/DDBJ databases">
        <authorList>
            <person name="Weinstock G."/>
            <person name="Sodergren E."/>
            <person name="Lobos E.A."/>
            <person name="Fulton L."/>
            <person name="Fulton R."/>
            <person name="Courtney L."/>
            <person name="Fronick C."/>
            <person name="O'Laughlin M."/>
            <person name="Godfrey J."/>
            <person name="Wilson R.M."/>
            <person name="Miner T."/>
            <person name="Farmer C."/>
            <person name="Delehaunty K."/>
            <person name="Cordes M."/>
            <person name="Minx P."/>
            <person name="Tomlinson C."/>
            <person name="Chen J."/>
            <person name="Wollam A."/>
            <person name="Pepin K.H."/>
            <person name="Bhonagiri V."/>
            <person name="Zhang X."/>
            <person name="Suruliraj S."/>
            <person name="Warren W."/>
            <person name="Mitreva M."/>
            <person name="Mardis E.R."/>
            <person name="Wilson R.K."/>
        </authorList>
    </citation>
    <scope>NUCLEOTIDE SEQUENCE [LARGE SCALE GENOMIC DNA]</scope>
    <source>
        <strain evidence="3 4">DSM 1785</strain>
    </source>
</reference>
<feature type="domain" description="Peptidase M28" evidence="2">
    <location>
        <begin position="146"/>
        <end position="350"/>
    </location>
</feature>
<evidence type="ECO:0000259" key="2">
    <source>
        <dbReference type="Pfam" id="PF04389"/>
    </source>
</evidence>
<evidence type="ECO:0000313" key="4">
    <source>
        <dbReference type="Proteomes" id="UP000010420"/>
    </source>
</evidence>
<dbReference type="Proteomes" id="UP000010420">
    <property type="component" value="Unassembled WGS sequence"/>
</dbReference>
<dbReference type="PANTHER" id="PTHR12147:SF26">
    <property type="entry name" value="PEPTIDASE M28 DOMAIN-CONTAINING PROTEIN"/>
    <property type="match status" value="1"/>
</dbReference>
<feature type="transmembrane region" description="Helical" evidence="1">
    <location>
        <begin position="7"/>
        <end position="27"/>
    </location>
</feature>
<dbReference type="RefSeq" id="WP_005210918.1">
    <property type="nucleotide sequence ID" value="NZ_KB291615.1"/>
</dbReference>
<comment type="caution">
    <text evidence="3">The sequence shown here is derived from an EMBL/GenBank/DDBJ whole genome shotgun (WGS) entry which is preliminary data.</text>
</comment>
<dbReference type="Gene3D" id="3.40.630.10">
    <property type="entry name" value="Zn peptidases"/>
    <property type="match status" value="1"/>
</dbReference>
<protein>
    <submittedName>
        <fullName evidence="3">Peptidase, M28 family</fullName>
    </submittedName>
</protein>
<dbReference type="GO" id="GO:0008235">
    <property type="term" value="F:metalloexopeptidase activity"/>
    <property type="evidence" value="ECO:0007669"/>
    <property type="project" value="InterPro"/>
</dbReference>
<sequence>MNIKNKIISILSSILVLSLILSGYKFYDKDKLGKNSNIESENKLVAEEVISEEIESLDEDSTTFKDGANAYELNIEGIMEQLTCDTYLSRKVGTEENIKAMKFIKNYFEAIGLQPFNNGDYYHDVRGMRGELLNQLGVPNNTDVKNVIGVIKGEDNKNAVVISAHFDHIILNNAQNTKLQGAVDNASGVSTLLESAKDLAKYYKNKKPAHDIIFAAFNAEELGLIGSMAFVQEFKDNYDKWYNINIDCIGIKDEGGLAVENNVERSQELYNDFIDVLDKNDVNYEMVPYAMNEDGRIVGTSDHAVFSKYDSASLIIGQCGISDVVHTTNDSMEIIDVELINEIKDVLVEFIIESDSKIY</sequence>
<keyword evidence="4" id="KW-1185">Reference proteome</keyword>
<dbReference type="Pfam" id="PF04389">
    <property type="entry name" value="Peptidase_M28"/>
    <property type="match status" value="1"/>
</dbReference>
<organism evidence="3 4">
    <name type="scientific">Clostridium celatum DSM 1785</name>
    <dbReference type="NCBI Taxonomy" id="545697"/>
    <lineage>
        <taxon>Bacteria</taxon>
        <taxon>Bacillati</taxon>
        <taxon>Bacillota</taxon>
        <taxon>Clostridia</taxon>
        <taxon>Eubacteriales</taxon>
        <taxon>Clostridiaceae</taxon>
        <taxon>Clostridium</taxon>
    </lineage>
</organism>
<name>L1QKQ6_9CLOT</name>
<dbReference type="AlphaFoldDB" id="L1QKQ6"/>
<dbReference type="OrthoDB" id="233977at2"/>
<keyword evidence="1" id="KW-1133">Transmembrane helix</keyword>
<dbReference type="HOGENOM" id="CLU_019932_0_0_9"/>
<dbReference type="InterPro" id="IPR045175">
    <property type="entry name" value="M28_fam"/>
</dbReference>
<proteinExistence type="predicted"/>
<evidence type="ECO:0000313" key="3">
    <source>
        <dbReference type="EMBL" id="EKY28579.1"/>
    </source>
</evidence>
<keyword evidence="1" id="KW-0812">Transmembrane</keyword>
<dbReference type="STRING" id="545697.HMPREF0216_00632"/>
<dbReference type="SUPFAM" id="SSF53187">
    <property type="entry name" value="Zn-dependent exopeptidases"/>
    <property type="match status" value="1"/>
</dbReference>
<dbReference type="InterPro" id="IPR007484">
    <property type="entry name" value="Peptidase_M28"/>
</dbReference>
<dbReference type="PATRIC" id="fig|545697.3.peg.625"/>
<dbReference type="EMBL" id="AMEZ01000022">
    <property type="protein sequence ID" value="EKY28579.1"/>
    <property type="molecule type" value="Genomic_DNA"/>
</dbReference>
<gene>
    <name evidence="3" type="ORF">HMPREF0216_00632</name>
</gene>
<dbReference type="eggNOG" id="COG2234">
    <property type="taxonomic scope" value="Bacteria"/>
</dbReference>
<accession>L1QKQ6</accession>
<dbReference type="PANTHER" id="PTHR12147">
    <property type="entry name" value="METALLOPEPTIDASE M28 FAMILY MEMBER"/>
    <property type="match status" value="1"/>
</dbReference>
<keyword evidence="1" id="KW-0472">Membrane</keyword>